<dbReference type="GO" id="GO:0003676">
    <property type="term" value="F:nucleic acid binding"/>
    <property type="evidence" value="ECO:0007669"/>
    <property type="project" value="InterPro"/>
</dbReference>
<reference evidence="2" key="1">
    <citation type="submission" date="2020-05" db="UniProtKB">
        <authorList>
            <consortium name="EnsemblMetazoa"/>
        </authorList>
    </citation>
    <scope>IDENTIFICATION</scope>
    <source>
        <strain evidence="2">BB02</strain>
    </source>
</reference>
<dbReference type="InterPro" id="IPR050951">
    <property type="entry name" value="Retrovirus_Pol_polyprotein"/>
</dbReference>
<organism evidence="2 3">
    <name type="scientific">Biomphalaria glabrata</name>
    <name type="common">Bloodfluke planorb</name>
    <name type="synonym">Freshwater snail</name>
    <dbReference type="NCBI Taxonomy" id="6526"/>
    <lineage>
        <taxon>Eukaryota</taxon>
        <taxon>Metazoa</taxon>
        <taxon>Spiralia</taxon>
        <taxon>Lophotrochozoa</taxon>
        <taxon>Mollusca</taxon>
        <taxon>Gastropoda</taxon>
        <taxon>Heterobranchia</taxon>
        <taxon>Euthyneura</taxon>
        <taxon>Panpulmonata</taxon>
        <taxon>Hygrophila</taxon>
        <taxon>Lymnaeoidea</taxon>
        <taxon>Planorbidae</taxon>
        <taxon>Biomphalaria</taxon>
    </lineage>
</organism>
<gene>
    <name evidence="2" type="primary">106053659</name>
</gene>
<feature type="domain" description="Integrase catalytic" evidence="1">
    <location>
        <begin position="1"/>
        <end position="121"/>
    </location>
</feature>
<dbReference type="STRING" id="6526.A0A2C9LRS1"/>
<name>A0A2C9LRS1_BIOGL</name>
<dbReference type="InterPro" id="IPR001584">
    <property type="entry name" value="Integrase_cat-core"/>
</dbReference>
<proteinExistence type="predicted"/>
<dbReference type="SUPFAM" id="SSF53098">
    <property type="entry name" value="Ribonuclease H-like"/>
    <property type="match status" value="1"/>
</dbReference>
<dbReference type="Gene3D" id="3.30.420.10">
    <property type="entry name" value="Ribonuclease H-like superfamily/Ribonuclease H"/>
    <property type="match status" value="1"/>
</dbReference>
<evidence type="ECO:0000313" key="3">
    <source>
        <dbReference type="Proteomes" id="UP000076420"/>
    </source>
</evidence>
<protein>
    <recommendedName>
        <fullName evidence="1">Integrase catalytic domain-containing protein</fullName>
    </recommendedName>
</protein>
<dbReference type="EnsemblMetazoa" id="BGLB034157-RA">
    <property type="protein sequence ID" value="BGLB034157-PA"/>
    <property type="gene ID" value="BGLB034157"/>
</dbReference>
<dbReference type="InterPro" id="IPR036397">
    <property type="entry name" value="RNaseH_sf"/>
</dbReference>
<dbReference type="InterPro" id="IPR012337">
    <property type="entry name" value="RNaseH-like_sf"/>
</dbReference>
<dbReference type="AlphaFoldDB" id="A0A2C9LRS1"/>
<dbReference type="KEGG" id="bgt:106053659"/>
<dbReference type="PANTHER" id="PTHR37984">
    <property type="entry name" value="PROTEIN CBG26694"/>
    <property type="match status" value="1"/>
</dbReference>
<dbReference type="PANTHER" id="PTHR37984:SF5">
    <property type="entry name" value="PROTEIN NYNRIN-LIKE"/>
    <property type="match status" value="1"/>
</dbReference>
<accession>A0A2C9LRS1</accession>
<dbReference type="GO" id="GO:0015074">
    <property type="term" value="P:DNA integration"/>
    <property type="evidence" value="ECO:0007669"/>
    <property type="project" value="InterPro"/>
</dbReference>
<dbReference type="Proteomes" id="UP000076420">
    <property type="component" value="Unassembled WGS sequence"/>
</dbReference>
<dbReference type="VEuPathDB" id="VectorBase:BGLB034157"/>
<dbReference type="VEuPathDB" id="VectorBase:BGLAX_042501"/>
<evidence type="ECO:0000259" key="1">
    <source>
        <dbReference type="PROSITE" id="PS50994"/>
    </source>
</evidence>
<dbReference type="PROSITE" id="PS50994">
    <property type="entry name" value="INTEGRASE"/>
    <property type="match status" value="1"/>
</dbReference>
<sequence>MKNIFTCHGIPRRLRSDSGPQFASRELLKFCKSYGIEHEMSSPHFQSSNGEAERAIQTVKKLWKKSEDKFLSLLDYRTTPLSNINLSPAELLMGRRLRNMLPPSEEILTLMTPYLKVVKKNFDSEKQS</sequence>
<evidence type="ECO:0000313" key="2">
    <source>
        <dbReference type="EnsemblMetazoa" id="BGLB034157-PA"/>
    </source>
</evidence>